<organism evidence="2 3">
    <name type="scientific">Portunus trituberculatus</name>
    <name type="common">Swimming crab</name>
    <name type="synonym">Neptunus trituberculatus</name>
    <dbReference type="NCBI Taxonomy" id="210409"/>
    <lineage>
        <taxon>Eukaryota</taxon>
        <taxon>Metazoa</taxon>
        <taxon>Ecdysozoa</taxon>
        <taxon>Arthropoda</taxon>
        <taxon>Crustacea</taxon>
        <taxon>Multicrustacea</taxon>
        <taxon>Malacostraca</taxon>
        <taxon>Eumalacostraca</taxon>
        <taxon>Eucarida</taxon>
        <taxon>Decapoda</taxon>
        <taxon>Pleocyemata</taxon>
        <taxon>Brachyura</taxon>
        <taxon>Eubrachyura</taxon>
        <taxon>Portunoidea</taxon>
        <taxon>Portunidae</taxon>
        <taxon>Portuninae</taxon>
        <taxon>Portunus</taxon>
    </lineage>
</organism>
<evidence type="ECO:0000313" key="2">
    <source>
        <dbReference type="EMBL" id="MPC68912.1"/>
    </source>
</evidence>
<sequence>MVWKYAERFSRGSRASPDSASLRTEPSVSYFMTVTRFLVTTLGMINTVGWYVATSVIQHMCFMIRHGMLMMHNSRNNCSVANVTRSHRMGVSWVCYAITETRAYCMSVTNTMTFQCNTA</sequence>
<name>A0A5B7HCV8_PORTR</name>
<proteinExistence type="predicted"/>
<gene>
    <name evidence="2" type="ORF">E2C01_063123</name>
</gene>
<reference evidence="2 3" key="1">
    <citation type="submission" date="2019-05" db="EMBL/GenBank/DDBJ databases">
        <title>Another draft genome of Portunus trituberculatus and its Hox gene families provides insights of decapod evolution.</title>
        <authorList>
            <person name="Jeong J.-H."/>
            <person name="Song I."/>
            <person name="Kim S."/>
            <person name="Choi T."/>
            <person name="Kim D."/>
            <person name="Ryu S."/>
            <person name="Kim W."/>
        </authorList>
    </citation>
    <scope>NUCLEOTIDE SEQUENCE [LARGE SCALE GENOMIC DNA]</scope>
    <source>
        <tissue evidence="2">Muscle</tissue>
    </source>
</reference>
<dbReference type="EMBL" id="VSRR010028589">
    <property type="protein sequence ID" value="MPC68912.1"/>
    <property type="molecule type" value="Genomic_DNA"/>
</dbReference>
<protein>
    <submittedName>
        <fullName evidence="2">Uncharacterized protein</fullName>
    </submittedName>
</protein>
<keyword evidence="1" id="KW-1133">Transmembrane helix</keyword>
<accession>A0A5B7HCV8</accession>
<evidence type="ECO:0000256" key="1">
    <source>
        <dbReference type="SAM" id="Phobius"/>
    </source>
</evidence>
<keyword evidence="3" id="KW-1185">Reference proteome</keyword>
<dbReference type="Proteomes" id="UP000324222">
    <property type="component" value="Unassembled WGS sequence"/>
</dbReference>
<comment type="caution">
    <text evidence="2">The sequence shown here is derived from an EMBL/GenBank/DDBJ whole genome shotgun (WGS) entry which is preliminary data.</text>
</comment>
<evidence type="ECO:0000313" key="3">
    <source>
        <dbReference type="Proteomes" id="UP000324222"/>
    </source>
</evidence>
<feature type="transmembrane region" description="Helical" evidence="1">
    <location>
        <begin position="37"/>
        <end position="62"/>
    </location>
</feature>
<keyword evidence="1" id="KW-0812">Transmembrane</keyword>
<dbReference type="AlphaFoldDB" id="A0A5B7HCV8"/>
<keyword evidence="1" id="KW-0472">Membrane</keyword>